<dbReference type="SUPFAM" id="SSF56784">
    <property type="entry name" value="HAD-like"/>
    <property type="match status" value="1"/>
</dbReference>
<dbReference type="InterPro" id="IPR036412">
    <property type="entry name" value="HAD-like_sf"/>
</dbReference>
<gene>
    <name evidence="1" type="primary">yutF</name>
    <name evidence="1" type="ORF">NTH_02778</name>
</gene>
<dbReference type="RefSeq" id="WP_338530544.1">
    <property type="nucleotide sequence ID" value="NZ_CP030941.1"/>
</dbReference>
<dbReference type="EMBL" id="CP030941">
    <property type="protein sequence ID" value="UUP18298.1"/>
    <property type="molecule type" value="Genomic_DNA"/>
</dbReference>
<keyword evidence="1" id="KW-0378">Hydrolase</keyword>
<dbReference type="GO" id="GO:0016787">
    <property type="term" value="F:hydrolase activity"/>
    <property type="evidence" value="ECO:0007669"/>
    <property type="project" value="UniProtKB-KW"/>
</dbReference>
<protein>
    <submittedName>
        <fullName evidence="1">Acid sugar phosphatase</fullName>
        <ecNumber evidence="1">3.1.3.-</ecNumber>
    </submittedName>
</protein>
<organism evidence="1 2">
    <name type="scientific">Nitratireductor thuwali</name>
    <dbReference type="NCBI Taxonomy" id="2267699"/>
    <lineage>
        <taxon>Bacteria</taxon>
        <taxon>Pseudomonadati</taxon>
        <taxon>Pseudomonadota</taxon>
        <taxon>Alphaproteobacteria</taxon>
        <taxon>Hyphomicrobiales</taxon>
        <taxon>Phyllobacteriaceae</taxon>
        <taxon>Nitratireductor</taxon>
    </lineage>
</organism>
<reference evidence="1 2" key="1">
    <citation type="submission" date="2018-07" db="EMBL/GenBank/DDBJ databases">
        <title>Genome sequence of Nitratireductor thuwali#1536.</title>
        <authorList>
            <person name="Michoud G."/>
            <person name="Merlino G."/>
            <person name="Sefrji F.O."/>
            <person name="Daffonchio D."/>
        </authorList>
    </citation>
    <scope>NUCLEOTIDE SEQUENCE [LARGE SCALE GENOMIC DNA]</scope>
    <source>
        <strain evidence="2">Nit1536</strain>
    </source>
</reference>
<dbReference type="PANTHER" id="PTHR19288">
    <property type="entry name" value="4-NITROPHENYLPHOSPHATASE-RELATED"/>
    <property type="match status" value="1"/>
</dbReference>
<dbReference type="Proteomes" id="UP001342418">
    <property type="component" value="Chromosome"/>
</dbReference>
<keyword evidence="2" id="KW-1185">Reference proteome</keyword>
<dbReference type="Pfam" id="PF13344">
    <property type="entry name" value="Hydrolase_6"/>
    <property type="match status" value="1"/>
</dbReference>
<evidence type="ECO:0000313" key="2">
    <source>
        <dbReference type="Proteomes" id="UP001342418"/>
    </source>
</evidence>
<evidence type="ECO:0000313" key="1">
    <source>
        <dbReference type="EMBL" id="UUP18298.1"/>
    </source>
</evidence>
<dbReference type="Gene3D" id="3.40.50.1000">
    <property type="entry name" value="HAD superfamily/HAD-like"/>
    <property type="match status" value="2"/>
</dbReference>
<accession>A0ABY5MNU8</accession>
<proteinExistence type="predicted"/>
<dbReference type="EC" id="3.1.3.-" evidence="1"/>
<name>A0ABY5MNU8_9HYPH</name>
<dbReference type="Pfam" id="PF13242">
    <property type="entry name" value="Hydrolase_like"/>
    <property type="match status" value="1"/>
</dbReference>
<dbReference type="PANTHER" id="PTHR19288:SF95">
    <property type="entry name" value="D-GLYCEROL 3-PHOSPHATE PHOSPHATASE"/>
    <property type="match status" value="1"/>
</dbReference>
<dbReference type="InterPro" id="IPR023214">
    <property type="entry name" value="HAD_sf"/>
</dbReference>
<dbReference type="InterPro" id="IPR006357">
    <property type="entry name" value="HAD-SF_hydro_IIA"/>
</dbReference>
<sequence>MRPYATMHSLPASLLTSYAAILCDLDGCLISGDHVYPGVHEFAALNGERLWIVSNNSSDTAATLSLRLAALDLAIAPERIVLAGEQAVRRLAAERPSAKVAIHAEPPIQALAEELGLVESAHLPEWVLLARDTRLNLPRLAAVLAQIEAGAALFVTNLDTAHPDPEGLPVPETGALLAALRACKTDLSFRSIGKPAPDLIEIALGRAGAVPGEAVFIGDNVTTDGEAARVAGVDFIHLRSSHLALSRLPLGEEKPAVLDGARRAAC</sequence>